<dbReference type="OrthoDB" id="1938795at2"/>
<protein>
    <submittedName>
        <fullName evidence="1">Uncharacterized protein</fullName>
    </submittedName>
</protein>
<accession>A0A0M0GBZ6</accession>
<organism evidence="1 2">
    <name type="scientific">Sporosarcina globispora</name>
    <name type="common">Bacillus globisporus</name>
    <dbReference type="NCBI Taxonomy" id="1459"/>
    <lineage>
        <taxon>Bacteria</taxon>
        <taxon>Bacillati</taxon>
        <taxon>Bacillota</taxon>
        <taxon>Bacilli</taxon>
        <taxon>Bacillales</taxon>
        <taxon>Caryophanaceae</taxon>
        <taxon>Sporosarcina</taxon>
    </lineage>
</organism>
<dbReference type="PATRIC" id="fig|1459.3.peg.2441"/>
<gene>
    <name evidence="1" type="ORF">AF332_11400</name>
</gene>
<evidence type="ECO:0000313" key="1">
    <source>
        <dbReference type="EMBL" id="KON87369.1"/>
    </source>
</evidence>
<comment type="caution">
    <text evidence="1">The sequence shown here is derived from an EMBL/GenBank/DDBJ whole genome shotgun (WGS) entry which is preliminary data.</text>
</comment>
<reference evidence="2" key="1">
    <citation type="submission" date="2015-07" db="EMBL/GenBank/DDBJ databases">
        <title>Fjat-10036 dsm4.</title>
        <authorList>
            <person name="Liu B."/>
            <person name="Wang J."/>
            <person name="Zhu Y."/>
            <person name="Liu G."/>
            <person name="Chen Q."/>
            <person name="Chen Z."/>
            <person name="Lan J."/>
            <person name="Che J."/>
            <person name="Ge C."/>
            <person name="Shi H."/>
            <person name="Pan Z."/>
            <person name="Liu X."/>
        </authorList>
    </citation>
    <scope>NUCLEOTIDE SEQUENCE [LARGE SCALE GENOMIC DNA]</scope>
    <source>
        <strain evidence="2">DSM 4</strain>
    </source>
</reference>
<keyword evidence="2" id="KW-1185">Reference proteome</keyword>
<name>A0A0M0GBZ6_SPOGL</name>
<dbReference type="AlphaFoldDB" id="A0A0M0GBZ6"/>
<sequence length="369" mass="43933">MNLSNIEVGNIYKNYKALCEILEEKNKTGNAKKAQLKEWERFFKYEKEGNKFIITHVYAIPLPENNNKTKYIPTIEKLILDKVVQFGNKGKVFISKSQLMQELKMINENYTFAKYKQLRLAKHMNISLEEVEEFYMTSDDLLKRNIEAALNSLRNQSLIFWTNAMTLCFIETHAETNNTNNIKATKEERTNEYNENTVSFSAIKPVSYQTYRKATEEEIEYILQVEKEVLNKYNCDKISETFKKGLNNKFYKEVKEILFDTANIYYYFNSYEIIANEKYIYSKWEELEELQLELDERETYKNTLNYDVIDRINHNAERRHLKAIETLNDDAPERIKNRSNENYLSNSYKLTDTLINKNALSLKREFNIK</sequence>
<dbReference type="RefSeq" id="WP_053434717.1">
    <property type="nucleotide sequence ID" value="NZ_LGUF01000007.1"/>
</dbReference>
<proteinExistence type="predicted"/>
<dbReference type="Proteomes" id="UP000037109">
    <property type="component" value="Unassembled WGS sequence"/>
</dbReference>
<evidence type="ECO:0000313" key="2">
    <source>
        <dbReference type="Proteomes" id="UP000037109"/>
    </source>
</evidence>
<dbReference type="EMBL" id="LGUF01000007">
    <property type="protein sequence ID" value="KON87369.1"/>
    <property type="molecule type" value="Genomic_DNA"/>
</dbReference>